<reference evidence="7" key="1">
    <citation type="submission" date="2021-03" db="EMBL/GenBank/DDBJ databases">
        <authorList>
            <person name="Tagirdzhanova G."/>
        </authorList>
    </citation>
    <scope>NUCLEOTIDE SEQUENCE</scope>
</reference>
<keyword evidence="8" id="KW-1185">Reference proteome</keyword>
<dbReference type="Pfam" id="PF08640">
    <property type="entry name" value="U3_assoc_6"/>
    <property type="match status" value="1"/>
</dbReference>
<dbReference type="SUPFAM" id="SSF48452">
    <property type="entry name" value="TPR-like"/>
    <property type="match status" value="1"/>
</dbReference>
<protein>
    <recommendedName>
        <fullName evidence="6">U3 small nucleolar RNA-associated protein 6 N-terminal domain-containing protein</fullName>
    </recommendedName>
</protein>
<dbReference type="AlphaFoldDB" id="A0A8H3FB61"/>
<dbReference type="PANTHER" id="PTHR23271:SF1">
    <property type="entry name" value="U3 SMALL NUCLEOLAR RNA-ASSOCIATED PROTEIN 6 HOMOLOG"/>
    <property type="match status" value="1"/>
</dbReference>
<keyword evidence="3" id="KW-0698">rRNA processing</keyword>
<dbReference type="InterPro" id="IPR003107">
    <property type="entry name" value="HAT"/>
</dbReference>
<comment type="caution">
    <text evidence="7">The sequence shown here is derived from an EMBL/GenBank/DDBJ whole genome shotgun (WGS) entry which is preliminary data.</text>
</comment>
<evidence type="ECO:0000256" key="5">
    <source>
        <dbReference type="ARBA" id="ARBA00023242"/>
    </source>
</evidence>
<accession>A0A8H3FB61</accession>
<organism evidence="7 8">
    <name type="scientific">Gomphillus americanus</name>
    <dbReference type="NCBI Taxonomy" id="1940652"/>
    <lineage>
        <taxon>Eukaryota</taxon>
        <taxon>Fungi</taxon>
        <taxon>Dikarya</taxon>
        <taxon>Ascomycota</taxon>
        <taxon>Pezizomycotina</taxon>
        <taxon>Lecanoromycetes</taxon>
        <taxon>OSLEUM clade</taxon>
        <taxon>Ostropomycetidae</taxon>
        <taxon>Ostropales</taxon>
        <taxon>Graphidaceae</taxon>
        <taxon>Gomphilloideae</taxon>
        <taxon>Gomphillus</taxon>
    </lineage>
</organism>
<dbReference type="GO" id="GO:0000462">
    <property type="term" value="P:maturation of SSU-rRNA from tricistronic rRNA transcript (SSU-rRNA, 5.8S rRNA, LSU-rRNA)"/>
    <property type="evidence" value="ECO:0007669"/>
    <property type="project" value="InterPro"/>
</dbReference>
<dbReference type="EMBL" id="CAJPDQ010000012">
    <property type="protein sequence ID" value="CAF9917571.1"/>
    <property type="molecule type" value="Genomic_DNA"/>
</dbReference>
<evidence type="ECO:0000259" key="6">
    <source>
        <dbReference type="Pfam" id="PF08640"/>
    </source>
</evidence>
<proteinExistence type="inferred from homology"/>
<evidence type="ECO:0000256" key="4">
    <source>
        <dbReference type="ARBA" id="ARBA00022737"/>
    </source>
</evidence>
<dbReference type="InterPro" id="IPR013949">
    <property type="entry name" value="Utp6"/>
</dbReference>
<dbReference type="InterPro" id="IPR055347">
    <property type="entry name" value="UTP6_N"/>
</dbReference>
<sequence length="448" mass="50975">MAATADKARYFLEQSIPELRELERKNIFSKDEISNIIKKRSDFEHKLNARGARNTDFARYIEFEVNLDSLRRKRAKRLGIKSGKQNGQRRVFQVLDRATKKFHGDLGLWMQYLSICRQQKSYNKINQVLSNVLRMHPTKPEVWIYAASYYMEDQGDMVEARNYMQRGLRFCRNSKEMWTTYARLELLYISKIHARQKILGLTEEAPEKVIVEDANEEDADVIALPLLTAEDLNGSAHTAEDANKQLKALNVTPALSGAIPMAIFDAAMNQFLDEELGHRFFDLLLDFRDLPCASAIIDHVITFLKTSYGSSPFTLDCFIRQPIVSIPTSSTDFPQALGVTFARLKATLAEHSSTELLQRTVAWLFQALKDNPEEDIEQALLTILLRVLIIGQASKQLQPIDIVASLKGPLPSNPKVMSVCFQVWPDNHQLKESTNTKTGDETVLAIHD</sequence>
<dbReference type="Gene3D" id="1.25.40.10">
    <property type="entry name" value="Tetratricopeptide repeat domain"/>
    <property type="match status" value="1"/>
</dbReference>
<comment type="subcellular location">
    <subcellularLocation>
        <location evidence="1">Nucleus</location>
        <location evidence="1">Nucleolus</location>
    </subcellularLocation>
</comment>
<dbReference type="GO" id="GO:0030515">
    <property type="term" value="F:snoRNA binding"/>
    <property type="evidence" value="ECO:0007669"/>
    <property type="project" value="InterPro"/>
</dbReference>
<dbReference type="OrthoDB" id="28112at2759"/>
<evidence type="ECO:0000256" key="3">
    <source>
        <dbReference type="ARBA" id="ARBA00022552"/>
    </source>
</evidence>
<dbReference type="Proteomes" id="UP000664169">
    <property type="component" value="Unassembled WGS sequence"/>
</dbReference>
<comment type="similarity">
    <text evidence="2">Belongs to the UTP6 family.</text>
</comment>
<gene>
    <name evidence="7" type="ORF">GOMPHAMPRED_001310</name>
</gene>
<name>A0A8H3FB61_9LECA</name>
<dbReference type="PANTHER" id="PTHR23271">
    <property type="entry name" value="HEPATOCELLULAR CARCINOMA-ASSOCIATED ANTIGEN 66"/>
    <property type="match status" value="1"/>
</dbReference>
<feature type="domain" description="U3 small nucleolar RNA-associated protein 6 N-terminal" evidence="6">
    <location>
        <begin position="12"/>
        <end position="85"/>
    </location>
</feature>
<keyword evidence="5" id="KW-0539">Nucleus</keyword>
<dbReference type="InterPro" id="IPR011990">
    <property type="entry name" value="TPR-like_helical_dom_sf"/>
</dbReference>
<evidence type="ECO:0000313" key="8">
    <source>
        <dbReference type="Proteomes" id="UP000664169"/>
    </source>
</evidence>
<evidence type="ECO:0000313" key="7">
    <source>
        <dbReference type="EMBL" id="CAF9917571.1"/>
    </source>
</evidence>
<evidence type="ECO:0000256" key="1">
    <source>
        <dbReference type="ARBA" id="ARBA00004604"/>
    </source>
</evidence>
<dbReference type="GO" id="GO:0034388">
    <property type="term" value="C:Pwp2p-containing subcomplex of 90S preribosome"/>
    <property type="evidence" value="ECO:0007669"/>
    <property type="project" value="TreeGrafter"/>
</dbReference>
<dbReference type="GO" id="GO:0032040">
    <property type="term" value="C:small-subunit processome"/>
    <property type="evidence" value="ECO:0007669"/>
    <property type="project" value="TreeGrafter"/>
</dbReference>
<keyword evidence="4" id="KW-0677">Repeat</keyword>
<dbReference type="SMART" id="SM00386">
    <property type="entry name" value="HAT"/>
    <property type="match status" value="3"/>
</dbReference>
<evidence type="ECO:0000256" key="2">
    <source>
        <dbReference type="ARBA" id="ARBA00010734"/>
    </source>
</evidence>